<accession>A0A5C3QXF8</accession>
<evidence type="ECO:0000313" key="2">
    <source>
        <dbReference type="Proteomes" id="UP000305067"/>
    </source>
</evidence>
<name>A0A5C3QXF8_9AGAR</name>
<dbReference type="OrthoDB" id="2748701at2759"/>
<reference evidence="1 2" key="1">
    <citation type="journal article" date="2019" name="Nat. Ecol. Evol.">
        <title>Megaphylogeny resolves global patterns of mushroom evolution.</title>
        <authorList>
            <person name="Varga T."/>
            <person name="Krizsan K."/>
            <person name="Foldi C."/>
            <person name="Dima B."/>
            <person name="Sanchez-Garcia M."/>
            <person name="Sanchez-Ramirez S."/>
            <person name="Szollosi G.J."/>
            <person name="Szarkandi J.G."/>
            <person name="Papp V."/>
            <person name="Albert L."/>
            <person name="Andreopoulos W."/>
            <person name="Angelini C."/>
            <person name="Antonin V."/>
            <person name="Barry K.W."/>
            <person name="Bougher N.L."/>
            <person name="Buchanan P."/>
            <person name="Buyck B."/>
            <person name="Bense V."/>
            <person name="Catcheside P."/>
            <person name="Chovatia M."/>
            <person name="Cooper J."/>
            <person name="Damon W."/>
            <person name="Desjardin D."/>
            <person name="Finy P."/>
            <person name="Geml J."/>
            <person name="Haridas S."/>
            <person name="Hughes K."/>
            <person name="Justo A."/>
            <person name="Karasinski D."/>
            <person name="Kautmanova I."/>
            <person name="Kiss B."/>
            <person name="Kocsube S."/>
            <person name="Kotiranta H."/>
            <person name="LaButti K.M."/>
            <person name="Lechner B.E."/>
            <person name="Liimatainen K."/>
            <person name="Lipzen A."/>
            <person name="Lukacs Z."/>
            <person name="Mihaltcheva S."/>
            <person name="Morgado L.N."/>
            <person name="Niskanen T."/>
            <person name="Noordeloos M.E."/>
            <person name="Ohm R.A."/>
            <person name="Ortiz-Santana B."/>
            <person name="Ovrebo C."/>
            <person name="Racz N."/>
            <person name="Riley R."/>
            <person name="Savchenko A."/>
            <person name="Shiryaev A."/>
            <person name="Soop K."/>
            <person name="Spirin V."/>
            <person name="Szebenyi C."/>
            <person name="Tomsovsky M."/>
            <person name="Tulloss R.E."/>
            <person name="Uehling J."/>
            <person name="Grigoriev I.V."/>
            <person name="Vagvolgyi C."/>
            <person name="Papp T."/>
            <person name="Martin F.M."/>
            <person name="Miettinen O."/>
            <person name="Hibbett D.S."/>
            <person name="Nagy L.G."/>
        </authorList>
    </citation>
    <scope>NUCLEOTIDE SEQUENCE [LARGE SCALE GENOMIC DNA]</scope>
    <source>
        <strain evidence="1 2">CBS 309.79</strain>
    </source>
</reference>
<evidence type="ECO:0000313" key="1">
    <source>
        <dbReference type="EMBL" id="TFL06068.1"/>
    </source>
</evidence>
<proteinExistence type="predicted"/>
<protein>
    <submittedName>
        <fullName evidence="1">Uncharacterized protein</fullName>
    </submittedName>
</protein>
<dbReference type="AlphaFoldDB" id="A0A5C3QXF8"/>
<dbReference type="EMBL" id="ML178815">
    <property type="protein sequence ID" value="TFL06068.1"/>
    <property type="molecule type" value="Genomic_DNA"/>
</dbReference>
<dbReference type="Proteomes" id="UP000305067">
    <property type="component" value="Unassembled WGS sequence"/>
</dbReference>
<organism evidence="1 2">
    <name type="scientific">Pterulicium gracile</name>
    <dbReference type="NCBI Taxonomy" id="1884261"/>
    <lineage>
        <taxon>Eukaryota</taxon>
        <taxon>Fungi</taxon>
        <taxon>Dikarya</taxon>
        <taxon>Basidiomycota</taxon>
        <taxon>Agaricomycotina</taxon>
        <taxon>Agaricomycetes</taxon>
        <taxon>Agaricomycetidae</taxon>
        <taxon>Agaricales</taxon>
        <taxon>Pleurotineae</taxon>
        <taxon>Pterulaceae</taxon>
        <taxon>Pterulicium</taxon>
    </lineage>
</organism>
<keyword evidence="2" id="KW-1185">Reference proteome</keyword>
<feature type="non-terminal residue" evidence="1">
    <location>
        <position position="1"/>
    </location>
</feature>
<feature type="non-terminal residue" evidence="1">
    <location>
        <position position="62"/>
    </location>
</feature>
<gene>
    <name evidence="1" type="ORF">BDV98DRAFT_488191</name>
</gene>
<sequence>CPVEIWVLIFKYACTDGGETGRSLSACSRFTREVSHPFKNQSLAINGQRDAVALAQAICMGY</sequence>